<feature type="region of interest" description="Disordered" evidence="1">
    <location>
        <begin position="1"/>
        <end position="38"/>
    </location>
</feature>
<dbReference type="Proteomes" id="UP000651452">
    <property type="component" value="Unassembled WGS sequence"/>
</dbReference>
<name>A0A8H7IXC0_9PLEO</name>
<organism evidence="2 3">
    <name type="scientific">Ascochyta lentis</name>
    <dbReference type="NCBI Taxonomy" id="205686"/>
    <lineage>
        <taxon>Eukaryota</taxon>
        <taxon>Fungi</taxon>
        <taxon>Dikarya</taxon>
        <taxon>Ascomycota</taxon>
        <taxon>Pezizomycotina</taxon>
        <taxon>Dothideomycetes</taxon>
        <taxon>Pleosporomycetidae</taxon>
        <taxon>Pleosporales</taxon>
        <taxon>Pleosporineae</taxon>
        <taxon>Didymellaceae</taxon>
        <taxon>Ascochyta</taxon>
    </lineage>
</organism>
<protein>
    <submittedName>
        <fullName evidence="2">Uncharacterized protein</fullName>
    </submittedName>
</protein>
<accession>A0A8H7IXC0</accession>
<gene>
    <name evidence="2" type="ORF">EKO04_009125</name>
</gene>
<evidence type="ECO:0000313" key="2">
    <source>
        <dbReference type="EMBL" id="KAF9692833.1"/>
    </source>
</evidence>
<feature type="region of interest" description="Disordered" evidence="1">
    <location>
        <begin position="128"/>
        <end position="169"/>
    </location>
</feature>
<reference evidence="2" key="2">
    <citation type="submission" date="2020-09" db="EMBL/GenBank/DDBJ databases">
        <title>Reference genome assembly for Australian Ascochyta lentis isolate Al4.</title>
        <authorList>
            <person name="Lee R.C."/>
            <person name="Farfan-Caceres L.M."/>
            <person name="Debler J.W."/>
            <person name="Williams A.H."/>
            <person name="Henares B.M."/>
        </authorList>
    </citation>
    <scope>NUCLEOTIDE SEQUENCE</scope>
    <source>
        <strain evidence="2">Al4</strain>
    </source>
</reference>
<evidence type="ECO:0000313" key="3">
    <source>
        <dbReference type="Proteomes" id="UP000651452"/>
    </source>
</evidence>
<dbReference type="AlphaFoldDB" id="A0A8H7IXC0"/>
<proteinExistence type="predicted"/>
<evidence type="ECO:0000256" key="1">
    <source>
        <dbReference type="SAM" id="MobiDB-lite"/>
    </source>
</evidence>
<feature type="region of interest" description="Disordered" evidence="1">
    <location>
        <begin position="211"/>
        <end position="237"/>
    </location>
</feature>
<feature type="region of interest" description="Disordered" evidence="1">
    <location>
        <begin position="257"/>
        <end position="308"/>
    </location>
</feature>
<keyword evidence="3" id="KW-1185">Reference proteome</keyword>
<feature type="compositionally biased region" description="Basic and acidic residues" evidence="1">
    <location>
        <begin position="1"/>
        <end position="17"/>
    </location>
</feature>
<sequence length="368" mass="41714">MSDHWTNHSTHEPDSNHGDTWSEPNYRRLSPFPPQNNSKLCRTASQRHLFVSSEPQHSRSSIEMQCLGYLRTLPQFQHWNELYRGFSRMQHDLELLRVGVPLRELMAREPVSSEKCLGRIEESDASRRATFQRSLHNEPLRRRGAQPQRTASTVPTAREHLHEKANTQSRGAYSIFKDYMHIIHAIPTPPAQDIPISPRTIPAEQQKIHIHVNRRDPNTPPPSDITTSSPRQNSQFADHQHAKDLVTEILRRANHLHPAPPTVQSSKGVSTTTSPHYESPRDDAMHRVPSASESSTGENDDESRYQCAGQDPRVLLERLRCDMLDVEELAGRYRERYEAARAVVEEGDVGVGVGGVGKGKGKEAVREV</sequence>
<comment type="caution">
    <text evidence="2">The sequence shown here is derived from an EMBL/GenBank/DDBJ whole genome shotgun (WGS) entry which is preliminary data.</text>
</comment>
<dbReference type="EMBL" id="RZGK01000017">
    <property type="protein sequence ID" value="KAF9692833.1"/>
    <property type="molecule type" value="Genomic_DNA"/>
</dbReference>
<feature type="compositionally biased region" description="Polar residues" evidence="1">
    <location>
        <begin position="262"/>
        <end position="276"/>
    </location>
</feature>
<reference evidence="2" key="1">
    <citation type="submission" date="2018-12" db="EMBL/GenBank/DDBJ databases">
        <authorList>
            <person name="Syme R.A."/>
            <person name="Farfan-Caceres L."/>
            <person name="Lichtenzveig J."/>
        </authorList>
    </citation>
    <scope>NUCLEOTIDE SEQUENCE</scope>
    <source>
        <strain evidence="2">Al4</strain>
    </source>
</reference>